<organism evidence="8 9">
    <name type="scientific">Candidatus Thermoflexus japonica</name>
    <dbReference type="NCBI Taxonomy" id="2035417"/>
    <lineage>
        <taxon>Bacteria</taxon>
        <taxon>Bacillati</taxon>
        <taxon>Chloroflexota</taxon>
        <taxon>Thermoflexia</taxon>
        <taxon>Thermoflexales</taxon>
        <taxon>Thermoflexaceae</taxon>
        <taxon>Thermoflexus</taxon>
    </lineage>
</organism>
<dbReference type="Proteomes" id="UP000236642">
    <property type="component" value="Unassembled WGS sequence"/>
</dbReference>
<feature type="transmembrane region" description="Helical" evidence="7">
    <location>
        <begin position="385"/>
        <end position="407"/>
    </location>
</feature>
<dbReference type="AlphaFoldDB" id="A0A2H5Y9P2"/>
<keyword evidence="3" id="KW-1003">Cell membrane</keyword>
<keyword evidence="6 7" id="KW-0472">Membrane</keyword>
<dbReference type="GO" id="GO:0005886">
    <property type="term" value="C:plasma membrane"/>
    <property type="evidence" value="ECO:0007669"/>
    <property type="project" value="UniProtKB-SubCell"/>
</dbReference>
<dbReference type="Pfam" id="PF07690">
    <property type="entry name" value="MFS_1"/>
    <property type="match status" value="1"/>
</dbReference>
<evidence type="ECO:0000256" key="4">
    <source>
        <dbReference type="ARBA" id="ARBA00022692"/>
    </source>
</evidence>
<sequence length="422" mass="44469">MERTPDLPAGSPSRISRTFWALWIGHALSLFGSMLVQFALVWWIARTTDSATVLSIATLLALMPGILLGPAIGALVDRWDRRAIMLAADGGMAGITLGLAILAGMGTFDLGPVYGAMFFRSLLETFHWSALQASIPMLVPERHLARIAGFHQALQGTLNMIAPPAGAILLSLLTLPGVLMVDVLTAVLAISILLFIAIPRPSRDSFSRSAWWQEMLEGLDYVRRWSGALALMGMGALINFAVHPAFALLPLMVTRHFRGGALELGWLESAWGVGVISGGFMLGAWGGFRRRIYTTLAGLIGMGAALLTMGLLPPSAFPVALGAMFVGGVMNVLTNGPIFAILQAVVPPGMQGRVLLVMGSVVGAIAPLGMVIAGPVADTLGVQVWFLAGGLACALTGALGLGVPSIVQLEERAPHRMQTPTP</sequence>
<dbReference type="InterPro" id="IPR036259">
    <property type="entry name" value="MFS_trans_sf"/>
</dbReference>
<keyword evidence="4 7" id="KW-0812">Transmembrane</keyword>
<feature type="transmembrane region" description="Helical" evidence="7">
    <location>
        <begin position="51"/>
        <end position="76"/>
    </location>
</feature>
<accession>A0A2H5Y9P2</accession>
<dbReference type="GO" id="GO:0022857">
    <property type="term" value="F:transmembrane transporter activity"/>
    <property type="evidence" value="ECO:0007669"/>
    <property type="project" value="InterPro"/>
</dbReference>
<comment type="caution">
    <text evidence="8">The sequence shown here is derived from an EMBL/GenBank/DDBJ whole genome shotgun (WGS) entry which is preliminary data.</text>
</comment>
<evidence type="ECO:0000256" key="6">
    <source>
        <dbReference type="ARBA" id="ARBA00023136"/>
    </source>
</evidence>
<evidence type="ECO:0000256" key="5">
    <source>
        <dbReference type="ARBA" id="ARBA00022989"/>
    </source>
</evidence>
<keyword evidence="5 7" id="KW-1133">Transmembrane helix</keyword>
<feature type="transmembrane region" description="Helical" evidence="7">
    <location>
        <begin position="295"/>
        <end position="313"/>
    </location>
</feature>
<comment type="subcellular location">
    <subcellularLocation>
        <location evidence="1">Cell membrane</location>
        <topology evidence="1">Multi-pass membrane protein</topology>
    </subcellularLocation>
</comment>
<evidence type="ECO:0000313" key="9">
    <source>
        <dbReference type="Proteomes" id="UP000236642"/>
    </source>
</evidence>
<feature type="transmembrane region" description="Helical" evidence="7">
    <location>
        <begin position="354"/>
        <end position="373"/>
    </location>
</feature>
<dbReference type="PANTHER" id="PTHR23513">
    <property type="entry name" value="INTEGRAL MEMBRANE EFFLUX PROTEIN-RELATED"/>
    <property type="match status" value="1"/>
</dbReference>
<feature type="transmembrane region" description="Helical" evidence="7">
    <location>
        <begin position="20"/>
        <end position="45"/>
    </location>
</feature>
<feature type="transmembrane region" description="Helical" evidence="7">
    <location>
        <begin position="168"/>
        <end position="198"/>
    </location>
</feature>
<gene>
    <name evidence="8" type="ORF">HRbin22_02361</name>
</gene>
<keyword evidence="2" id="KW-0813">Transport</keyword>
<dbReference type="Gene3D" id="1.20.1250.20">
    <property type="entry name" value="MFS general substrate transporter like domains"/>
    <property type="match status" value="1"/>
</dbReference>
<evidence type="ECO:0000256" key="3">
    <source>
        <dbReference type="ARBA" id="ARBA00022475"/>
    </source>
</evidence>
<evidence type="ECO:0000256" key="2">
    <source>
        <dbReference type="ARBA" id="ARBA00022448"/>
    </source>
</evidence>
<proteinExistence type="predicted"/>
<feature type="transmembrane region" description="Helical" evidence="7">
    <location>
        <begin position="269"/>
        <end position="288"/>
    </location>
</feature>
<evidence type="ECO:0000256" key="7">
    <source>
        <dbReference type="SAM" id="Phobius"/>
    </source>
</evidence>
<evidence type="ECO:0000256" key="1">
    <source>
        <dbReference type="ARBA" id="ARBA00004651"/>
    </source>
</evidence>
<dbReference type="EMBL" id="BEHY01000105">
    <property type="protein sequence ID" value="GBD10097.1"/>
    <property type="molecule type" value="Genomic_DNA"/>
</dbReference>
<feature type="transmembrane region" description="Helical" evidence="7">
    <location>
        <begin position="83"/>
        <end position="108"/>
    </location>
</feature>
<feature type="transmembrane region" description="Helical" evidence="7">
    <location>
        <begin position="319"/>
        <end position="342"/>
    </location>
</feature>
<reference evidence="9" key="1">
    <citation type="submission" date="2017-09" db="EMBL/GenBank/DDBJ databases">
        <title>Metaegenomics of thermophilic ammonia-oxidizing enrichment culture.</title>
        <authorList>
            <person name="Kato S."/>
            <person name="Suzuki K."/>
        </authorList>
    </citation>
    <scope>NUCLEOTIDE SEQUENCE [LARGE SCALE GENOMIC DNA]</scope>
</reference>
<dbReference type="PANTHER" id="PTHR23513:SF9">
    <property type="entry name" value="ENTEROBACTIN EXPORTER ENTS"/>
    <property type="match status" value="1"/>
</dbReference>
<evidence type="ECO:0000313" key="8">
    <source>
        <dbReference type="EMBL" id="GBD10097.1"/>
    </source>
</evidence>
<name>A0A2H5Y9P2_9CHLR</name>
<dbReference type="CDD" id="cd06173">
    <property type="entry name" value="MFS_MefA_like"/>
    <property type="match status" value="1"/>
</dbReference>
<protein>
    <submittedName>
        <fullName evidence="8">Putative MFS-type transporter</fullName>
    </submittedName>
</protein>
<feature type="transmembrane region" description="Helical" evidence="7">
    <location>
        <begin position="228"/>
        <end position="249"/>
    </location>
</feature>
<dbReference type="InterPro" id="IPR011701">
    <property type="entry name" value="MFS"/>
</dbReference>
<dbReference type="SUPFAM" id="SSF103473">
    <property type="entry name" value="MFS general substrate transporter"/>
    <property type="match status" value="1"/>
</dbReference>